<dbReference type="RefSeq" id="XP_060057768.1">
    <property type="nucleotide sequence ID" value="XM_060201785.1"/>
</dbReference>
<keyword evidence="5" id="KW-1015">Disulfide bond</keyword>
<dbReference type="Proteomes" id="UP001652624">
    <property type="component" value="Chromosome 1"/>
</dbReference>
<accession>A0ABM3Y9L3</accession>
<evidence type="ECO:0000256" key="5">
    <source>
        <dbReference type="ARBA" id="ARBA00023157"/>
    </source>
</evidence>
<keyword evidence="6" id="KW-0929">Antimicrobial</keyword>
<proteinExistence type="inferred from homology"/>
<evidence type="ECO:0000259" key="7">
    <source>
        <dbReference type="Pfam" id="PF13841"/>
    </source>
</evidence>
<keyword evidence="8" id="KW-1185">Reference proteome</keyword>
<feature type="chain" id="PRO_5044984328" description="Beta-defensin" evidence="6">
    <location>
        <begin position="21"/>
        <end position="94"/>
    </location>
</feature>
<dbReference type="GeneID" id="132541375"/>
<organism evidence="8 9">
    <name type="scientific">Erinaceus europaeus</name>
    <name type="common">Western European hedgehog</name>
    <dbReference type="NCBI Taxonomy" id="9365"/>
    <lineage>
        <taxon>Eukaryota</taxon>
        <taxon>Metazoa</taxon>
        <taxon>Chordata</taxon>
        <taxon>Craniata</taxon>
        <taxon>Vertebrata</taxon>
        <taxon>Euteleostomi</taxon>
        <taxon>Mammalia</taxon>
        <taxon>Eutheria</taxon>
        <taxon>Laurasiatheria</taxon>
        <taxon>Eulipotyphla</taxon>
        <taxon>Erinaceidae</taxon>
        <taxon>Erinaceinae</taxon>
        <taxon>Erinaceus</taxon>
    </lineage>
</organism>
<evidence type="ECO:0000256" key="2">
    <source>
        <dbReference type="ARBA" id="ARBA00007371"/>
    </source>
</evidence>
<protein>
    <recommendedName>
        <fullName evidence="6">Beta-defensin</fullName>
    </recommendedName>
</protein>
<evidence type="ECO:0000256" key="1">
    <source>
        <dbReference type="ARBA" id="ARBA00004613"/>
    </source>
</evidence>
<dbReference type="InterPro" id="IPR025933">
    <property type="entry name" value="Beta_defensin_dom"/>
</dbReference>
<name>A0ABM3Y9L3_ERIEU</name>
<sequence length="94" mass="10487">MRPYLATTVLLLILIHQTSGSLKKSPPKLRMINTVATCEDGKGYCRNRCRQDENELYNCAAAQKCCINSASTRLYEVDSGEWSSFASTTSQPSY</sequence>
<comment type="function">
    <text evidence="6">Has antibacterial activity.</text>
</comment>
<evidence type="ECO:0000256" key="3">
    <source>
        <dbReference type="ARBA" id="ARBA00022525"/>
    </source>
</evidence>
<comment type="subcellular location">
    <subcellularLocation>
        <location evidence="1 6">Secreted</location>
    </subcellularLocation>
</comment>
<keyword evidence="3 6" id="KW-0964">Secreted</keyword>
<keyword evidence="6" id="KW-0211">Defensin</keyword>
<evidence type="ECO:0000313" key="9">
    <source>
        <dbReference type="RefSeq" id="XP_060057768.1"/>
    </source>
</evidence>
<dbReference type="Pfam" id="PF13841">
    <property type="entry name" value="Defensin_beta_2"/>
    <property type="match status" value="1"/>
</dbReference>
<keyword evidence="4 6" id="KW-0732">Signal</keyword>
<keyword evidence="6" id="KW-0044">Antibiotic</keyword>
<feature type="domain" description="Beta-defensin" evidence="7">
    <location>
        <begin position="37"/>
        <end position="66"/>
    </location>
</feature>
<evidence type="ECO:0000256" key="4">
    <source>
        <dbReference type="ARBA" id="ARBA00022729"/>
    </source>
</evidence>
<evidence type="ECO:0000313" key="8">
    <source>
        <dbReference type="Proteomes" id="UP001652624"/>
    </source>
</evidence>
<evidence type="ECO:0000256" key="6">
    <source>
        <dbReference type="RuleBase" id="RU231113"/>
    </source>
</evidence>
<reference evidence="8" key="1">
    <citation type="submission" date="2025-05" db="UniProtKB">
        <authorList>
            <consortium name="RefSeq"/>
        </authorList>
    </citation>
    <scope>NUCLEOTIDE SEQUENCE [LARGE SCALE GENOMIC DNA]</scope>
</reference>
<reference evidence="9" key="2">
    <citation type="submission" date="2025-08" db="UniProtKB">
        <authorList>
            <consortium name="RefSeq"/>
        </authorList>
    </citation>
    <scope>IDENTIFICATION</scope>
</reference>
<comment type="similarity">
    <text evidence="2 6">Belongs to the beta-defensin family.</text>
</comment>
<gene>
    <name evidence="9" type="primary">LOC132541375</name>
</gene>
<feature type="signal peptide" evidence="6">
    <location>
        <begin position="1"/>
        <end position="20"/>
    </location>
</feature>